<comment type="caution">
    <text evidence="1">The sequence shown here is derived from an EMBL/GenBank/DDBJ whole genome shotgun (WGS) entry which is preliminary data.</text>
</comment>
<dbReference type="AlphaFoldDB" id="D6U820"/>
<name>D6U820_KTERA</name>
<dbReference type="GO" id="GO:0030246">
    <property type="term" value="F:carbohydrate binding"/>
    <property type="evidence" value="ECO:0007669"/>
    <property type="project" value="InterPro"/>
</dbReference>
<dbReference type="InterPro" id="IPR014718">
    <property type="entry name" value="GH-type_carb-bd"/>
</dbReference>
<keyword evidence="2" id="KW-1185">Reference proteome</keyword>
<evidence type="ECO:0000313" key="1">
    <source>
        <dbReference type="EMBL" id="EFH80031.1"/>
    </source>
</evidence>
<dbReference type="InParanoid" id="D6U820"/>
<dbReference type="OrthoDB" id="113447at2"/>
<reference evidence="1 2" key="1">
    <citation type="journal article" date="2011" name="Stand. Genomic Sci.">
        <title>Non-contiguous finished genome sequence and contextual data of the filamentous soil bacterium Ktedonobacter racemifer type strain (SOSP1-21).</title>
        <authorList>
            <person name="Chang Y.J."/>
            <person name="Land M."/>
            <person name="Hauser L."/>
            <person name="Chertkov O."/>
            <person name="Del Rio T.G."/>
            <person name="Nolan M."/>
            <person name="Copeland A."/>
            <person name="Tice H."/>
            <person name="Cheng J.F."/>
            <person name="Lucas S."/>
            <person name="Han C."/>
            <person name="Goodwin L."/>
            <person name="Pitluck S."/>
            <person name="Ivanova N."/>
            <person name="Ovchinikova G."/>
            <person name="Pati A."/>
            <person name="Chen A."/>
            <person name="Palaniappan K."/>
            <person name="Mavromatis K."/>
            <person name="Liolios K."/>
            <person name="Brettin T."/>
            <person name="Fiebig A."/>
            <person name="Rohde M."/>
            <person name="Abt B."/>
            <person name="Goker M."/>
            <person name="Detter J.C."/>
            <person name="Woyke T."/>
            <person name="Bristow J."/>
            <person name="Eisen J.A."/>
            <person name="Markowitz V."/>
            <person name="Hugenholtz P."/>
            <person name="Kyrpides N.C."/>
            <person name="Klenk H.P."/>
            <person name="Lapidus A."/>
        </authorList>
    </citation>
    <scope>NUCLEOTIDE SEQUENCE [LARGE SCALE GENOMIC DNA]</scope>
    <source>
        <strain evidence="2">DSM 44963</strain>
    </source>
</reference>
<proteinExistence type="predicted"/>
<dbReference type="GO" id="GO:0005975">
    <property type="term" value="P:carbohydrate metabolic process"/>
    <property type="evidence" value="ECO:0007669"/>
    <property type="project" value="InterPro"/>
</dbReference>
<dbReference type="SUPFAM" id="SSF74650">
    <property type="entry name" value="Galactose mutarotase-like"/>
    <property type="match status" value="1"/>
</dbReference>
<dbReference type="GO" id="GO:0003824">
    <property type="term" value="F:catalytic activity"/>
    <property type="evidence" value="ECO:0007669"/>
    <property type="project" value="InterPro"/>
</dbReference>
<protein>
    <recommendedName>
        <fullName evidence="3">Aldose 1-epimerase</fullName>
    </recommendedName>
</protein>
<dbReference type="STRING" id="485913.Krac_0569"/>
<evidence type="ECO:0000313" key="2">
    <source>
        <dbReference type="Proteomes" id="UP000004508"/>
    </source>
</evidence>
<dbReference type="EMBL" id="ADVG01000005">
    <property type="protein sequence ID" value="EFH80031.1"/>
    <property type="molecule type" value="Genomic_DNA"/>
</dbReference>
<organism evidence="1 2">
    <name type="scientific">Ktedonobacter racemifer DSM 44963</name>
    <dbReference type="NCBI Taxonomy" id="485913"/>
    <lineage>
        <taxon>Bacteria</taxon>
        <taxon>Bacillati</taxon>
        <taxon>Chloroflexota</taxon>
        <taxon>Ktedonobacteria</taxon>
        <taxon>Ktedonobacterales</taxon>
        <taxon>Ktedonobacteraceae</taxon>
        <taxon>Ktedonobacter</taxon>
    </lineage>
</organism>
<dbReference type="Proteomes" id="UP000004508">
    <property type="component" value="Unassembled WGS sequence"/>
</dbReference>
<evidence type="ECO:0008006" key="3">
    <source>
        <dbReference type="Google" id="ProtNLM"/>
    </source>
</evidence>
<dbReference type="Gene3D" id="2.70.98.10">
    <property type="match status" value="1"/>
</dbReference>
<sequence length="328" mass="37111">MSGKIHVEETEIQGFRALHITNQVLSLTIIPDLGGKISSIRDLRNGREWLWTNTQLPYQLHGYGTSYVQEADTGGWDECFPTVSACSYPLPPWKGRSIPDHGEIWPLQWSIKCDGDTETTLIIDMQVQSIGLPYVFQRIIRITADSPSLRFDYRVVNLSDNDTAFIWSSHPLFAVEPGMRIQLPDNTRMNTWVSMPAQLDLQGGEQAWPIHAMLGEHEWDLSYMPDETAGIGIKLWSQTLAQGFAALIAHDGEFRFTFDTAKLPQLGIWMNARGYSGMGGAPYYNLGLEPCIGAQDSLEDAVEKYQRYEMLPANGMKEWWLEIHLSAR</sequence>
<gene>
    <name evidence="1" type="ORF">Krac_0569</name>
</gene>
<dbReference type="RefSeq" id="WP_007922312.1">
    <property type="nucleotide sequence ID" value="NZ_ADVG01000005.1"/>
</dbReference>
<dbReference type="InterPro" id="IPR011013">
    <property type="entry name" value="Gal_mutarotase_sf_dom"/>
</dbReference>
<accession>D6U820</accession>
<dbReference type="eggNOG" id="COG2017">
    <property type="taxonomic scope" value="Bacteria"/>
</dbReference>